<gene>
    <name evidence="1" type="ORF">ATI61_11392</name>
</gene>
<protein>
    <submittedName>
        <fullName evidence="1">Uncharacterized protein</fullName>
    </submittedName>
</protein>
<accession>A0ABX9JR71</accession>
<evidence type="ECO:0000313" key="2">
    <source>
        <dbReference type="Proteomes" id="UP000256345"/>
    </source>
</evidence>
<name>A0ABX9JR71_9BACT</name>
<evidence type="ECO:0000313" key="1">
    <source>
        <dbReference type="EMBL" id="REG25029.1"/>
    </source>
</evidence>
<dbReference type="Proteomes" id="UP000256345">
    <property type="component" value="Unassembled WGS sequence"/>
</dbReference>
<dbReference type="EMBL" id="QUMU01000013">
    <property type="protein sequence ID" value="REG25029.1"/>
    <property type="molecule type" value="Genomic_DNA"/>
</dbReference>
<comment type="caution">
    <text evidence="1">The sequence shown here is derived from an EMBL/GenBank/DDBJ whole genome shotgun (WGS) entry which is preliminary data.</text>
</comment>
<keyword evidence="2" id="KW-1185">Reference proteome</keyword>
<sequence>MRPPVHVLTKVSRVVPFGMRFRDESTGHFIGDGLVVRAFPPSRPSLSRHAFVTPSKVWVLQDLPGLRDFEMNGEGALPKASPKRFTVELLDTLGRFLPLSFHADLPSHGLFSPVPLSPPSAEPSVPLFSAPTRQASRTLAVLRAELWDTTHDAPASWARLELSVGDGAPARGVADDKGRIALFFQYPAPEDFAPATAGSGSSFSQGPPLLSQTWTVRLSAFYAHRSPVREFPELDDTLGQPPARLWPDLSGAQDHIERTLRFDQELVVRTQNDSLSRLRLTPTGSLP</sequence>
<reference evidence="1 2" key="1">
    <citation type="submission" date="2018-08" db="EMBL/GenBank/DDBJ databases">
        <title>Genomic Encyclopedia of Archaeal and Bacterial Type Strains, Phase II (KMG-II): from individual species to whole genera.</title>
        <authorList>
            <person name="Goeker M."/>
        </authorList>
    </citation>
    <scope>NUCLEOTIDE SEQUENCE [LARGE SCALE GENOMIC DNA]</scope>
    <source>
        <strain evidence="1 2">DSM 2261</strain>
    </source>
</reference>
<organism evidence="1 2">
    <name type="scientific">Archangium gephyra</name>
    <dbReference type="NCBI Taxonomy" id="48"/>
    <lineage>
        <taxon>Bacteria</taxon>
        <taxon>Pseudomonadati</taxon>
        <taxon>Myxococcota</taxon>
        <taxon>Myxococcia</taxon>
        <taxon>Myxococcales</taxon>
        <taxon>Cystobacterineae</taxon>
        <taxon>Archangiaceae</taxon>
        <taxon>Archangium</taxon>
    </lineage>
</organism>
<dbReference type="RefSeq" id="WP_147333143.1">
    <property type="nucleotide sequence ID" value="NZ_CP011509.1"/>
</dbReference>
<proteinExistence type="predicted"/>